<comment type="caution">
    <text evidence="2">The sequence shown here is derived from an EMBL/GenBank/DDBJ whole genome shotgun (WGS) entry which is preliminary data.</text>
</comment>
<feature type="region of interest" description="Disordered" evidence="1">
    <location>
        <begin position="135"/>
        <end position="158"/>
    </location>
</feature>
<evidence type="ECO:0000313" key="2">
    <source>
        <dbReference type="EMBL" id="CAJ0939509.1"/>
    </source>
</evidence>
<feature type="region of interest" description="Disordered" evidence="1">
    <location>
        <begin position="15"/>
        <end position="37"/>
    </location>
</feature>
<feature type="region of interest" description="Disordered" evidence="1">
    <location>
        <begin position="414"/>
        <end position="643"/>
    </location>
</feature>
<sequence>MTASCRQQLATLKLKNSSNSETTNKSESAVTEEAPVKTVQQPEIICETNFTAQDNPAPGINKSQGVFHNGLKVSIEVSQVDSGINIGCSYNETWEGVSKQSEDVPFSHTAHFLVHDFNTDATENHITAIQQVTASTNTESQGFDEDVKTEGEQTNSTCSAIPENLNASITVQIIDEDKSLKTTSSIDVTPAEPPDPDSSSVPKEEVDPSNSTAGGSRALTPPSTFDAVSDCDQPTPGSDAAADDFWVGGTNGHLMCMAAYSTYTIWTSLFIFSPHRVIDLIICDCTGGCQKKRTCSESSHVPDSKRAKTSANTLDEIQCLIDSRVNKIFEDAFDQRMQALTRQADLIRRNMNHTDDITRHLRSIRRLERHLKYAVNFQKQISSGSTKVTPISSSSEEVNLQQFSFQLCSTVEAPRSSTVLPPPEVAESHPRTPPAQDPTASSTELVVLSDNESEEPSNPKQSQKEHRKSSSKKVDPAAMQKIMESIKEHRKKAHSSRANKPVKAVIDLTDDEGQKSDKDSTLVSGPCIPNGDLAALATSSKESSVENVFNKYSVEKGPPSSNRNEASSSDVTADRQSATIPDSSKSKHKSHPTATSSKESSVENIFDKYSVGKGPPSSNHNEASSSDVTEVRQSATIPDSSKSKAHDQYSLVLNAHDQYSLVLNAHDQYSLVLKAHDQYSLVLKAHDQYSLVLKAHDQYSLVLNAHDQYSLVLKAHDQYPLVLKAYDQYSLVLKAHDQYSLVLKAHDQYSLVLKAQDQYSLFLMAHDQYSLVLKAHDQYSLVLKAHDQYSLVLKAHDKSEEPSAPTPAYS</sequence>
<feature type="compositionally biased region" description="Polar residues" evidence="1">
    <location>
        <begin position="559"/>
        <end position="582"/>
    </location>
</feature>
<feature type="region of interest" description="Disordered" evidence="1">
    <location>
        <begin position="181"/>
        <end position="236"/>
    </location>
</feature>
<evidence type="ECO:0000313" key="3">
    <source>
        <dbReference type="Proteomes" id="UP001176940"/>
    </source>
</evidence>
<proteinExistence type="predicted"/>
<protein>
    <submittedName>
        <fullName evidence="2">Uncharacterized protein</fullName>
    </submittedName>
</protein>
<feature type="compositionally biased region" description="Polar residues" evidence="1">
    <location>
        <begin position="537"/>
        <end position="547"/>
    </location>
</feature>
<keyword evidence="3" id="KW-1185">Reference proteome</keyword>
<gene>
    <name evidence="2" type="ORF">RIMI_LOCUS8041115</name>
</gene>
<feature type="compositionally biased region" description="Polar residues" evidence="1">
    <location>
        <begin position="616"/>
        <end position="640"/>
    </location>
</feature>
<name>A0ABN9LDN2_9NEOB</name>
<reference evidence="2" key="1">
    <citation type="submission" date="2023-07" db="EMBL/GenBank/DDBJ databases">
        <authorList>
            <person name="Stuckert A."/>
        </authorList>
    </citation>
    <scope>NUCLEOTIDE SEQUENCE</scope>
</reference>
<dbReference type="EMBL" id="CAUEEQ010015640">
    <property type="protein sequence ID" value="CAJ0939509.1"/>
    <property type="molecule type" value="Genomic_DNA"/>
</dbReference>
<organism evidence="2 3">
    <name type="scientific">Ranitomeya imitator</name>
    <name type="common">mimic poison frog</name>
    <dbReference type="NCBI Taxonomy" id="111125"/>
    <lineage>
        <taxon>Eukaryota</taxon>
        <taxon>Metazoa</taxon>
        <taxon>Chordata</taxon>
        <taxon>Craniata</taxon>
        <taxon>Vertebrata</taxon>
        <taxon>Euteleostomi</taxon>
        <taxon>Amphibia</taxon>
        <taxon>Batrachia</taxon>
        <taxon>Anura</taxon>
        <taxon>Neobatrachia</taxon>
        <taxon>Hyloidea</taxon>
        <taxon>Dendrobatidae</taxon>
        <taxon>Dendrobatinae</taxon>
        <taxon>Ranitomeya</taxon>
    </lineage>
</organism>
<accession>A0ABN9LDN2</accession>
<feature type="compositionally biased region" description="Basic residues" evidence="1">
    <location>
        <begin position="488"/>
        <end position="497"/>
    </location>
</feature>
<dbReference type="Proteomes" id="UP001176940">
    <property type="component" value="Unassembled WGS sequence"/>
</dbReference>
<evidence type="ECO:0000256" key="1">
    <source>
        <dbReference type="SAM" id="MobiDB-lite"/>
    </source>
</evidence>
<feature type="compositionally biased region" description="Low complexity" evidence="1">
    <location>
        <begin position="15"/>
        <end position="28"/>
    </location>
</feature>